<evidence type="ECO:0000313" key="1">
    <source>
        <dbReference type="EMBL" id="KAF6521521.1"/>
    </source>
</evidence>
<protein>
    <submittedName>
        <fullName evidence="1">Uncharacterized protein</fullName>
    </submittedName>
</protein>
<gene>
    <name evidence="1" type="ORF">HZS61_015779</name>
</gene>
<name>A0A8H6LJU8_FUSOX</name>
<reference evidence="1 2" key="1">
    <citation type="journal article" date="2020" name="bioRxiv">
        <title>A chromosome-scale genome assembly for the Fusarium oxysporum strain Fo5176 to establish a model Arabidopsis-fungal pathosystem.</title>
        <authorList>
            <person name="Fokkens L."/>
            <person name="Guo L."/>
            <person name="Dora S."/>
            <person name="Wang B."/>
            <person name="Ye K."/>
            <person name="Sanchez-Rodriguez C."/>
            <person name="Croll D."/>
        </authorList>
    </citation>
    <scope>NUCLEOTIDE SEQUENCE [LARGE SCALE GENOMIC DNA]</scope>
    <source>
        <strain evidence="1 2">Fo5176</strain>
    </source>
</reference>
<proteinExistence type="predicted"/>
<dbReference type="Proteomes" id="UP000593570">
    <property type="component" value="Unassembled WGS sequence"/>
</dbReference>
<sequence>MGGSFLGGVVPAPPLSLSNSTLPAQWLASSFAVPGQLFWHCSLAAGPRGDDVLGIPADASFVLPSSLGHSSNAWDRH</sequence>
<comment type="caution">
    <text evidence="1">The sequence shown here is derived from an EMBL/GenBank/DDBJ whole genome shotgun (WGS) entry which is preliminary data.</text>
</comment>
<organism evidence="1 2">
    <name type="scientific">Fusarium oxysporum f. sp. conglutinans</name>
    <dbReference type="NCBI Taxonomy" id="100902"/>
    <lineage>
        <taxon>Eukaryota</taxon>
        <taxon>Fungi</taxon>
        <taxon>Dikarya</taxon>
        <taxon>Ascomycota</taxon>
        <taxon>Pezizomycotina</taxon>
        <taxon>Sordariomycetes</taxon>
        <taxon>Hypocreomycetidae</taxon>
        <taxon>Hypocreales</taxon>
        <taxon>Nectriaceae</taxon>
        <taxon>Fusarium</taxon>
        <taxon>Fusarium oxysporum species complex</taxon>
    </lineage>
</organism>
<accession>A0A8H6LJU8</accession>
<evidence type="ECO:0000313" key="2">
    <source>
        <dbReference type="Proteomes" id="UP000593570"/>
    </source>
</evidence>
<dbReference type="AlphaFoldDB" id="A0A8H6LJU8"/>
<dbReference type="EMBL" id="JACDXP010000007">
    <property type="protein sequence ID" value="KAF6521521.1"/>
    <property type="molecule type" value="Genomic_DNA"/>
</dbReference>